<accession>A0A4S4A0H2</accession>
<keyword evidence="2" id="KW-1185">Reference proteome</keyword>
<reference evidence="1 2" key="1">
    <citation type="submission" date="2019-04" db="EMBL/GenBank/DDBJ databases">
        <title>Flavobacterium sp. nov. isolated from construction timber.</title>
        <authorList>
            <person name="Lin S.-Y."/>
            <person name="Chang C.-T."/>
            <person name="Young C.-C."/>
        </authorList>
    </citation>
    <scope>NUCLEOTIDE SEQUENCE [LARGE SCALE GENOMIC DNA]</scope>
    <source>
        <strain evidence="1 2">CC-CTC003</strain>
    </source>
</reference>
<dbReference type="RefSeq" id="WP_136402790.1">
    <property type="nucleotide sequence ID" value="NZ_SSNZ01000002.1"/>
</dbReference>
<dbReference type="AlphaFoldDB" id="A0A4S4A0H2"/>
<name>A0A4S4A0H2_9FLAO</name>
<comment type="caution">
    <text evidence="1">The sequence shown here is derived from an EMBL/GenBank/DDBJ whole genome shotgun (WGS) entry which is preliminary data.</text>
</comment>
<sequence length="170" mass="19817">MANHQLFHIIWTVFNAYPVWDKRGNWQKLSATYAELEKHHISYHPYKTLHPEYTNRHSQQEPTLLSEKAIAQLKSDIENLCQDNKDRIIDGLKIKMLRIDPSKVEMLVLSDAAVLAQKIGRLKSRTATLLSFEYPETYVGKGTWGKGFWYSNILNKEDLAIAIIKDYRLK</sequence>
<gene>
    <name evidence="1" type="ORF">E6C50_08605</name>
</gene>
<organism evidence="1 2">
    <name type="scientific">Flavobacterium supellecticarium</name>
    <dbReference type="NCBI Taxonomy" id="2565924"/>
    <lineage>
        <taxon>Bacteria</taxon>
        <taxon>Pseudomonadati</taxon>
        <taxon>Bacteroidota</taxon>
        <taxon>Flavobacteriia</taxon>
        <taxon>Flavobacteriales</taxon>
        <taxon>Flavobacteriaceae</taxon>
        <taxon>Flavobacterium</taxon>
    </lineage>
</organism>
<dbReference type="EMBL" id="SSNZ01000002">
    <property type="protein sequence ID" value="THF51806.1"/>
    <property type="molecule type" value="Genomic_DNA"/>
</dbReference>
<dbReference type="OrthoDB" id="1257566at2"/>
<proteinExistence type="predicted"/>
<protein>
    <submittedName>
        <fullName evidence="1">Uncharacterized protein</fullName>
    </submittedName>
</protein>
<evidence type="ECO:0000313" key="2">
    <source>
        <dbReference type="Proteomes" id="UP000307507"/>
    </source>
</evidence>
<dbReference type="Proteomes" id="UP000307507">
    <property type="component" value="Unassembled WGS sequence"/>
</dbReference>
<evidence type="ECO:0000313" key="1">
    <source>
        <dbReference type="EMBL" id="THF51806.1"/>
    </source>
</evidence>